<dbReference type="Pfam" id="PF25601">
    <property type="entry name" value="AAA_lid_14"/>
    <property type="match status" value="1"/>
</dbReference>
<dbReference type="SUPFAM" id="SSF46689">
    <property type="entry name" value="Homeodomain-like"/>
    <property type="match status" value="1"/>
</dbReference>
<keyword evidence="6" id="KW-0804">Transcription</keyword>
<dbReference type="PROSITE" id="PS50110">
    <property type="entry name" value="RESPONSE_REGULATORY"/>
    <property type="match status" value="1"/>
</dbReference>
<dbReference type="InterPro" id="IPR027417">
    <property type="entry name" value="P-loop_NTPase"/>
</dbReference>
<evidence type="ECO:0000256" key="3">
    <source>
        <dbReference type="ARBA" id="ARBA00022840"/>
    </source>
</evidence>
<evidence type="ECO:0000259" key="9">
    <source>
        <dbReference type="PROSITE" id="PS50110"/>
    </source>
</evidence>
<dbReference type="SUPFAM" id="SSF52172">
    <property type="entry name" value="CheY-like"/>
    <property type="match status" value="1"/>
</dbReference>
<dbReference type="CDD" id="cd00009">
    <property type="entry name" value="AAA"/>
    <property type="match status" value="1"/>
</dbReference>
<dbReference type="Pfam" id="PF00158">
    <property type="entry name" value="Sigma54_activat"/>
    <property type="match status" value="1"/>
</dbReference>
<evidence type="ECO:0000256" key="5">
    <source>
        <dbReference type="ARBA" id="ARBA00023015"/>
    </source>
</evidence>
<feature type="domain" description="Response regulatory" evidence="9">
    <location>
        <begin position="9"/>
        <end position="123"/>
    </location>
</feature>
<dbReference type="RefSeq" id="WP_147081024.1">
    <property type="nucleotide sequence ID" value="NZ_VOQR01000001.1"/>
</dbReference>
<evidence type="ECO:0000256" key="4">
    <source>
        <dbReference type="ARBA" id="ARBA00023012"/>
    </source>
</evidence>
<keyword evidence="3" id="KW-0067">ATP-binding</keyword>
<feature type="modified residue" description="4-aspartylphosphate" evidence="7">
    <location>
        <position position="58"/>
    </location>
</feature>
<proteinExistence type="predicted"/>
<dbReference type="GO" id="GO:0000160">
    <property type="term" value="P:phosphorelay signal transduction system"/>
    <property type="evidence" value="ECO:0007669"/>
    <property type="project" value="UniProtKB-KW"/>
</dbReference>
<dbReference type="FunFam" id="3.40.50.2300:FF:000018">
    <property type="entry name" value="DNA-binding transcriptional regulator NtrC"/>
    <property type="match status" value="1"/>
</dbReference>
<dbReference type="GO" id="GO:0006355">
    <property type="term" value="P:regulation of DNA-templated transcription"/>
    <property type="evidence" value="ECO:0007669"/>
    <property type="project" value="InterPro"/>
</dbReference>
<dbReference type="GO" id="GO:0005524">
    <property type="term" value="F:ATP binding"/>
    <property type="evidence" value="ECO:0007669"/>
    <property type="project" value="UniProtKB-KW"/>
</dbReference>
<feature type="domain" description="Sigma-54 factor interaction" evidence="8">
    <location>
        <begin position="147"/>
        <end position="357"/>
    </location>
</feature>
<name>A0A5C6UD01_9SPHN</name>
<evidence type="ECO:0000256" key="1">
    <source>
        <dbReference type="ARBA" id="ARBA00022553"/>
    </source>
</evidence>
<keyword evidence="5" id="KW-0805">Transcription regulation</keyword>
<dbReference type="Proteomes" id="UP000321250">
    <property type="component" value="Unassembled WGS sequence"/>
</dbReference>
<dbReference type="EMBL" id="VOQR01000001">
    <property type="protein sequence ID" value="TXC70613.1"/>
    <property type="molecule type" value="Genomic_DNA"/>
</dbReference>
<dbReference type="PANTHER" id="PTHR32071">
    <property type="entry name" value="TRANSCRIPTIONAL REGULATORY PROTEIN"/>
    <property type="match status" value="1"/>
</dbReference>
<gene>
    <name evidence="10" type="ORF">FSB78_06430</name>
</gene>
<keyword evidence="2" id="KW-0547">Nucleotide-binding</keyword>
<dbReference type="OrthoDB" id="9154941at2"/>
<dbReference type="Pfam" id="PF00072">
    <property type="entry name" value="Response_reg"/>
    <property type="match status" value="1"/>
</dbReference>
<protein>
    <submittedName>
        <fullName evidence="10">Sigma-54-dependent Fis family transcriptional regulator</fullName>
    </submittedName>
</protein>
<dbReference type="InterPro" id="IPR011006">
    <property type="entry name" value="CheY-like_superfamily"/>
</dbReference>
<dbReference type="AlphaFoldDB" id="A0A5C6UD01"/>
<dbReference type="Gene3D" id="1.10.10.60">
    <property type="entry name" value="Homeodomain-like"/>
    <property type="match status" value="1"/>
</dbReference>
<evidence type="ECO:0000256" key="6">
    <source>
        <dbReference type="ARBA" id="ARBA00023163"/>
    </source>
</evidence>
<reference evidence="10 11" key="1">
    <citation type="journal article" date="2013" name="Antonie Van Leeuwenhoek">
        <title>Sphingomonas ginsenosidivorax sp. nov., with the ability to transform ginsenosides.</title>
        <authorList>
            <person name="Jin X.F."/>
            <person name="Kim J.K."/>
            <person name="Liu Q.M."/>
            <person name="Kang M.S."/>
            <person name="He D."/>
            <person name="Jin F.X."/>
            <person name="Kim S.C."/>
            <person name="Im W.T."/>
        </authorList>
    </citation>
    <scope>NUCLEOTIDE SEQUENCE [LARGE SCALE GENOMIC DNA]</scope>
    <source>
        <strain evidence="10 11">KHI67</strain>
    </source>
</reference>
<organism evidence="10 11">
    <name type="scientific">Sphingomonas ginsenosidivorax</name>
    <dbReference type="NCBI Taxonomy" id="862135"/>
    <lineage>
        <taxon>Bacteria</taxon>
        <taxon>Pseudomonadati</taxon>
        <taxon>Pseudomonadota</taxon>
        <taxon>Alphaproteobacteria</taxon>
        <taxon>Sphingomonadales</taxon>
        <taxon>Sphingomonadaceae</taxon>
        <taxon>Sphingomonas</taxon>
    </lineage>
</organism>
<accession>A0A5C6UD01</accession>
<dbReference type="InterPro" id="IPR002078">
    <property type="entry name" value="Sigma_54_int"/>
</dbReference>
<evidence type="ECO:0000256" key="7">
    <source>
        <dbReference type="PROSITE-ProRule" id="PRU00169"/>
    </source>
</evidence>
<keyword evidence="4" id="KW-0902">Two-component regulatory system</keyword>
<dbReference type="PROSITE" id="PS50045">
    <property type="entry name" value="SIGMA54_INTERACT_4"/>
    <property type="match status" value="1"/>
</dbReference>
<evidence type="ECO:0000259" key="8">
    <source>
        <dbReference type="PROSITE" id="PS50045"/>
    </source>
</evidence>
<dbReference type="SMART" id="SM00448">
    <property type="entry name" value="REC"/>
    <property type="match status" value="1"/>
</dbReference>
<comment type="caution">
    <text evidence="10">The sequence shown here is derived from an EMBL/GenBank/DDBJ whole genome shotgun (WGS) entry which is preliminary data.</text>
</comment>
<evidence type="ECO:0000313" key="11">
    <source>
        <dbReference type="Proteomes" id="UP000321250"/>
    </source>
</evidence>
<dbReference type="InterPro" id="IPR001789">
    <property type="entry name" value="Sig_transdc_resp-reg_receiver"/>
</dbReference>
<evidence type="ECO:0000256" key="2">
    <source>
        <dbReference type="ARBA" id="ARBA00022741"/>
    </source>
</evidence>
<dbReference type="Gene3D" id="1.10.8.60">
    <property type="match status" value="1"/>
</dbReference>
<sequence>MTAPTPRPPAVLIDDDDDLRTATAQLLTLRGFDVRAFADAATALGHIDANFPGVVITDVRMPGISGIDLFEILHERDPDLAVILITGHGDVAMAVTAIKAGAWDFLAKPFDPDALVAAALRAVKARTLTLENRQLRAAADAEAGAALIGTTPAIVRLRGMIPMLADAALDLVIEGQFGTGREHFARLVHRAGRRSRHRFLKIDCATVTLPTLERELFARNGVIARAHRGTVFLHNLARAGATLQDHLVRLAETRTVAFEGADPDPVDIRIIASIDEGERYRVSPALYHRLAGVPLRMPRLAERTGDVPALLAHFIGIAARQHDIAMPSLADHVHRLAMSNWPGNVLELAMAAERLCLGLDEGGVAVDTAPDPLPARLDAFERTAIVEAVTASEGGIAGAIERLQIPRKTFYYRVKRLGIDLRALRAHLS</sequence>
<dbReference type="SUPFAM" id="SSF52540">
    <property type="entry name" value="P-loop containing nucleoside triphosphate hydrolases"/>
    <property type="match status" value="1"/>
</dbReference>
<dbReference type="Gene3D" id="3.40.50.2300">
    <property type="match status" value="1"/>
</dbReference>
<dbReference type="Gene3D" id="3.40.50.300">
    <property type="entry name" value="P-loop containing nucleotide triphosphate hydrolases"/>
    <property type="match status" value="1"/>
</dbReference>
<dbReference type="InterPro" id="IPR009057">
    <property type="entry name" value="Homeodomain-like_sf"/>
</dbReference>
<dbReference type="InterPro" id="IPR058031">
    <property type="entry name" value="AAA_lid_NorR"/>
</dbReference>
<evidence type="ECO:0000313" key="10">
    <source>
        <dbReference type="EMBL" id="TXC70613.1"/>
    </source>
</evidence>
<dbReference type="CDD" id="cd17549">
    <property type="entry name" value="REC_DctD-like"/>
    <property type="match status" value="1"/>
</dbReference>
<keyword evidence="1 7" id="KW-0597">Phosphoprotein</keyword>
<dbReference type="PANTHER" id="PTHR32071:SF57">
    <property type="entry name" value="C4-DICARBOXYLATE TRANSPORT TRANSCRIPTIONAL REGULATORY PROTEIN DCTD"/>
    <property type="match status" value="1"/>
</dbReference>
<keyword evidence="11" id="KW-1185">Reference proteome</keyword>